<dbReference type="AlphaFoldDB" id="X0SZ09"/>
<protein>
    <submittedName>
        <fullName evidence="1">Uncharacterized protein</fullName>
    </submittedName>
</protein>
<evidence type="ECO:0000313" key="1">
    <source>
        <dbReference type="EMBL" id="GAF86209.1"/>
    </source>
</evidence>
<reference evidence="1" key="1">
    <citation type="journal article" date="2014" name="Front. Microbiol.">
        <title>High frequency of phylogenetically diverse reductive dehalogenase-homologous genes in deep subseafloor sedimentary metagenomes.</title>
        <authorList>
            <person name="Kawai M."/>
            <person name="Futagami T."/>
            <person name="Toyoda A."/>
            <person name="Takaki Y."/>
            <person name="Nishi S."/>
            <person name="Hori S."/>
            <person name="Arai W."/>
            <person name="Tsubouchi T."/>
            <person name="Morono Y."/>
            <person name="Uchiyama I."/>
            <person name="Ito T."/>
            <person name="Fujiyama A."/>
            <person name="Inagaki F."/>
            <person name="Takami H."/>
        </authorList>
    </citation>
    <scope>NUCLEOTIDE SEQUENCE</scope>
    <source>
        <strain evidence="1">Expedition CK06-06</strain>
    </source>
</reference>
<name>X0SZ09_9ZZZZ</name>
<gene>
    <name evidence="1" type="ORF">S01H1_30691</name>
</gene>
<organism evidence="1">
    <name type="scientific">marine sediment metagenome</name>
    <dbReference type="NCBI Taxonomy" id="412755"/>
    <lineage>
        <taxon>unclassified sequences</taxon>
        <taxon>metagenomes</taxon>
        <taxon>ecological metagenomes</taxon>
    </lineage>
</organism>
<proteinExistence type="predicted"/>
<comment type="caution">
    <text evidence="1">The sequence shown here is derived from an EMBL/GenBank/DDBJ whole genome shotgun (WGS) entry which is preliminary data.</text>
</comment>
<accession>X0SZ09</accession>
<sequence length="66" mass="7645">MNNAQSYGDFYTDLTKGIQRCESQISDFLVKDLQGEAKIMLGKREALMEMRFMLDAYRREEDTNAG</sequence>
<dbReference type="EMBL" id="BARS01018906">
    <property type="protein sequence ID" value="GAF86209.1"/>
    <property type="molecule type" value="Genomic_DNA"/>
</dbReference>